<evidence type="ECO:0000313" key="2">
    <source>
        <dbReference type="EMBL" id="KAF4686455.1"/>
    </source>
</evidence>
<proteinExistence type="predicted"/>
<feature type="compositionally biased region" description="Basic and acidic residues" evidence="1">
    <location>
        <begin position="12"/>
        <end position="33"/>
    </location>
</feature>
<feature type="compositionally biased region" description="Low complexity" evidence="1">
    <location>
        <begin position="57"/>
        <end position="78"/>
    </location>
</feature>
<reference evidence="2 3" key="1">
    <citation type="submission" date="2020-04" db="EMBL/GenBank/DDBJ databases">
        <title>Perkinsus olseni comparative genomics.</title>
        <authorList>
            <person name="Bogema D.R."/>
        </authorList>
    </citation>
    <scope>NUCLEOTIDE SEQUENCE [LARGE SCALE GENOMIC DNA]</scope>
    <source>
        <strain evidence="2">00978-12</strain>
    </source>
</reference>
<evidence type="ECO:0000313" key="3">
    <source>
        <dbReference type="Proteomes" id="UP000541610"/>
    </source>
</evidence>
<protein>
    <submittedName>
        <fullName evidence="2">Uncharacterized protein</fullName>
    </submittedName>
</protein>
<organism evidence="2 3">
    <name type="scientific">Perkinsus olseni</name>
    <name type="common">Perkinsus atlanticus</name>
    <dbReference type="NCBI Taxonomy" id="32597"/>
    <lineage>
        <taxon>Eukaryota</taxon>
        <taxon>Sar</taxon>
        <taxon>Alveolata</taxon>
        <taxon>Perkinsozoa</taxon>
        <taxon>Perkinsea</taxon>
        <taxon>Perkinsida</taxon>
        <taxon>Perkinsidae</taxon>
        <taxon>Perkinsus</taxon>
    </lineage>
</organism>
<accession>A0A7J6NRL6</accession>
<evidence type="ECO:0000256" key="1">
    <source>
        <dbReference type="SAM" id="MobiDB-lite"/>
    </source>
</evidence>
<feature type="compositionally biased region" description="Polar residues" evidence="1">
    <location>
        <begin position="1"/>
        <end position="11"/>
    </location>
</feature>
<dbReference type="OrthoDB" id="10477004at2759"/>
<gene>
    <name evidence="2" type="ORF">FOZ60_005217</name>
</gene>
<dbReference type="Proteomes" id="UP000541610">
    <property type="component" value="Unassembled WGS sequence"/>
</dbReference>
<dbReference type="AlphaFoldDB" id="A0A7J6NRL6"/>
<comment type="caution">
    <text evidence="2">The sequence shown here is derived from an EMBL/GenBank/DDBJ whole genome shotgun (WGS) entry which is preliminary data.</text>
</comment>
<name>A0A7J6NRL6_PEROL</name>
<feature type="region of interest" description="Disordered" evidence="1">
    <location>
        <begin position="1"/>
        <end position="83"/>
    </location>
</feature>
<dbReference type="EMBL" id="JABANP010000221">
    <property type="protein sequence ID" value="KAF4686455.1"/>
    <property type="molecule type" value="Genomic_DNA"/>
</dbReference>
<sequence length="124" mass="13417">MSMQNAPPTTSIRRDGPLSVDGRKPMRGVDDNGRTLGRMGTPFLTEEQSAADDDDNYASSGKASSSSSSGVPSGSGSSYFPEEPDYLKKYHQLKVLMHERDNELRSIQSSLVKNGVVLGHDGRL</sequence>